<gene>
    <name evidence="1" type="ORF">GALMADRAFT_227844</name>
</gene>
<dbReference type="OrthoDB" id="3000038at2759"/>
<evidence type="ECO:0000313" key="2">
    <source>
        <dbReference type="Proteomes" id="UP000027222"/>
    </source>
</evidence>
<dbReference type="AlphaFoldDB" id="A0A067STC6"/>
<dbReference type="EMBL" id="KL142384">
    <property type="protein sequence ID" value="KDR74151.1"/>
    <property type="molecule type" value="Genomic_DNA"/>
</dbReference>
<dbReference type="HOGENOM" id="CLU_080209_0_0_1"/>
<keyword evidence="2" id="KW-1185">Reference proteome</keyword>
<proteinExistence type="predicted"/>
<sequence length="238" mass="26010">MSDEEGSPIVEHLLQQAFAEADPTPPLLQLLKEHPKVVDDLLVQSYMEAVEENPSRGNALASALARLITSPEAPTFGPEDWDTLAGRINRELAFQHFKVIYGDEAKPEAYGPKNQYLLDSLLSGLSLKHRLTSTSDQYAAIDDGLDPPQGSDKGEVLVIGTCIQLLLHGSVMVTERAGSYRKRAEVVAAKLKAQKVAGTVKDPHAIQVLELAISHAETGFKPENNHDCVWDLLFPLNP</sequence>
<protein>
    <submittedName>
        <fullName evidence="1">Uncharacterized protein</fullName>
    </submittedName>
</protein>
<accession>A0A067STC6</accession>
<evidence type="ECO:0000313" key="1">
    <source>
        <dbReference type="EMBL" id="KDR74151.1"/>
    </source>
</evidence>
<reference evidence="2" key="1">
    <citation type="journal article" date="2014" name="Proc. Natl. Acad. Sci. U.S.A.">
        <title>Extensive sampling of basidiomycete genomes demonstrates inadequacy of the white-rot/brown-rot paradigm for wood decay fungi.</title>
        <authorList>
            <person name="Riley R."/>
            <person name="Salamov A.A."/>
            <person name="Brown D.W."/>
            <person name="Nagy L.G."/>
            <person name="Floudas D."/>
            <person name="Held B.W."/>
            <person name="Levasseur A."/>
            <person name="Lombard V."/>
            <person name="Morin E."/>
            <person name="Otillar R."/>
            <person name="Lindquist E.A."/>
            <person name="Sun H."/>
            <person name="LaButti K.M."/>
            <person name="Schmutz J."/>
            <person name="Jabbour D."/>
            <person name="Luo H."/>
            <person name="Baker S.E."/>
            <person name="Pisabarro A.G."/>
            <person name="Walton J.D."/>
            <person name="Blanchette R.A."/>
            <person name="Henrissat B."/>
            <person name="Martin F."/>
            <person name="Cullen D."/>
            <person name="Hibbett D.S."/>
            <person name="Grigoriev I.V."/>
        </authorList>
    </citation>
    <scope>NUCLEOTIDE SEQUENCE [LARGE SCALE GENOMIC DNA]</scope>
    <source>
        <strain evidence="2">CBS 339.88</strain>
    </source>
</reference>
<name>A0A067STC6_GALM3</name>
<dbReference type="Proteomes" id="UP000027222">
    <property type="component" value="Unassembled WGS sequence"/>
</dbReference>
<organism evidence="1 2">
    <name type="scientific">Galerina marginata (strain CBS 339.88)</name>
    <dbReference type="NCBI Taxonomy" id="685588"/>
    <lineage>
        <taxon>Eukaryota</taxon>
        <taxon>Fungi</taxon>
        <taxon>Dikarya</taxon>
        <taxon>Basidiomycota</taxon>
        <taxon>Agaricomycotina</taxon>
        <taxon>Agaricomycetes</taxon>
        <taxon>Agaricomycetidae</taxon>
        <taxon>Agaricales</taxon>
        <taxon>Agaricineae</taxon>
        <taxon>Strophariaceae</taxon>
        <taxon>Galerina</taxon>
    </lineage>
</organism>